<dbReference type="EMBL" id="AUSU01002432">
    <property type="protein sequence ID" value="EPS68813.1"/>
    <property type="molecule type" value="Genomic_DNA"/>
</dbReference>
<comment type="subcellular location">
    <subcellularLocation>
        <location evidence="1">Membrane</location>
        <topology evidence="1">Multi-pass membrane protein</topology>
    </subcellularLocation>
</comment>
<feature type="transmembrane region" description="Helical" evidence="6">
    <location>
        <begin position="464"/>
        <end position="483"/>
    </location>
</feature>
<dbReference type="Pfam" id="PF13520">
    <property type="entry name" value="AA_permease_2"/>
    <property type="match status" value="1"/>
</dbReference>
<feature type="transmembrane region" description="Helical" evidence="6">
    <location>
        <begin position="323"/>
        <end position="345"/>
    </location>
</feature>
<feature type="transmembrane region" description="Helical" evidence="6">
    <location>
        <begin position="204"/>
        <end position="224"/>
    </location>
</feature>
<reference evidence="8 9" key="1">
    <citation type="journal article" date="2013" name="BMC Genomics">
        <title>The miniature genome of a carnivorous plant Genlisea aurea contains a low number of genes and short non-coding sequences.</title>
        <authorList>
            <person name="Leushkin E.V."/>
            <person name="Sutormin R.A."/>
            <person name="Nabieva E.R."/>
            <person name="Penin A.A."/>
            <person name="Kondrashov A.S."/>
            <person name="Logacheva M.D."/>
        </authorList>
    </citation>
    <scope>NUCLEOTIDE SEQUENCE [LARGE SCALE GENOMIC DNA]</scope>
</reference>
<feature type="domain" description="Cationic amino acid transporter C-terminal" evidence="7">
    <location>
        <begin position="495"/>
        <end position="544"/>
    </location>
</feature>
<feature type="transmembrane region" description="Helical" evidence="6">
    <location>
        <begin position="244"/>
        <end position="265"/>
    </location>
</feature>
<dbReference type="GO" id="GO:0015171">
    <property type="term" value="F:amino acid transmembrane transporter activity"/>
    <property type="evidence" value="ECO:0007669"/>
    <property type="project" value="TreeGrafter"/>
</dbReference>
<evidence type="ECO:0000256" key="5">
    <source>
        <dbReference type="ARBA" id="ARBA00023136"/>
    </source>
</evidence>
<dbReference type="PANTHER" id="PTHR43243:SF45">
    <property type="entry name" value="CATIONIC AMINO ACID TRANSPORTER 9, CHLOROPLASTIC"/>
    <property type="match status" value="1"/>
</dbReference>
<evidence type="ECO:0000259" key="7">
    <source>
        <dbReference type="Pfam" id="PF13906"/>
    </source>
</evidence>
<dbReference type="AlphaFoldDB" id="S8DZN4"/>
<dbReference type="InterPro" id="IPR029485">
    <property type="entry name" value="CAT_C"/>
</dbReference>
<evidence type="ECO:0000256" key="6">
    <source>
        <dbReference type="SAM" id="Phobius"/>
    </source>
</evidence>
<evidence type="ECO:0000256" key="3">
    <source>
        <dbReference type="ARBA" id="ARBA00022692"/>
    </source>
</evidence>
<dbReference type="Gene3D" id="1.20.1740.10">
    <property type="entry name" value="Amino acid/polyamine transporter I"/>
    <property type="match status" value="1"/>
</dbReference>
<evidence type="ECO:0000313" key="8">
    <source>
        <dbReference type="EMBL" id="EPS68813.1"/>
    </source>
</evidence>
<evidence type="ECO:0000256" key="4">
    <source>
        <dbReference type="ARBA" id="ARBA00022989"/>
    </source>
</evidence>
<gene>
    <name evidence="8" type="ORF">M569_05955</name>
</gene>
<name>S8DZN4_9LAMI</name>
<keyword evidence="5 6" id="KW-0472">Membrane</keyword>
<accession>S8DZN4</accession>
<feature type="transmembrane region" description="Helical" evidence="6">
    <location>
        <begin position="495"/>
        <end position="516"/>
    </location>
</feature>
<dbReference type="GO" id="GO:0016020">
    <property type="term" value="C:membrane"/>
    <property type="evidence" value="ECO:0007669"/>
    <property type="project" value="UniProtKB-SubCell"/>
</dbReference>
<dbReference type="Proteomes" id="UP000015453">
    <property type="component" value="Unassembled WGS sequence"/>
</dbReference>
<feature type="transmembrane region" description="Helical" evidence="6">
    <location>
        <begin position="145"/>
        <end position="164"/>
    </location>
</feature>
<dbReference type="PANTHER" id="PTHR43243">
    <property type="entry name" value="INNER MEMBRANE TRANSPORTER YGJI-RELATED"/>
    <property type="match status" value="1"/>
</dbReference>
<organism evidence="8 9">
    <name type="scientific">Genlisea aurea</name>
    <dbReference type="NCBI Taxonomy" id="192259"/>
    <lineage>
        <taxon>Eukaryota</taxon>
        <taxon>Viridiplantae</taxon>
        <taxon>Streptophyta</taxon>
        <taxon>Embryophyta</taxon>
        <taxon>Tracheophyta</taxon>
        <taxon>Spermatophyta</taxon>
        <taxon>Magnoliopsida</taxon>
        <taxon>eudicotyledons</taxon>
        <taxon>Gunneridae</taxon>
        <taxon>Pentapetalae</taxon>
        <taxon>asterids</taxon>
        <taxon>lamiids</taxon>
        <taxon>Lamiales</taxon>
        <taxon>Lentibulariaceae</taxon>
        <taxon>Genlisea</taxon>
    </lineage>
</organism>
<feature type="transmembrane region" description="Helical" evidence="6">
    <location>
        <begin position="79"/>
        <end position="100"/>
    </location>
</feature>
<keyword evidence="3 6" id="KW-0812">Transmembrane</keyword>
<feature type="transmembrane region" description="Helical" evidence="6">
    <location>
        <begin position="112"/>
        <end position="133"/>
    </location>
</feature>
<keyword evidence="4 6" id="KW-1133">Transmembrane helix</keyword>
<feature type="non-terminal residue" evidence="8">
    <location>
        <position position="550"/>
    </location>
</feature>
<feature type="transmembrane region" description="Helical" evidence="6">
    <location>
        <begin position="440"/>
        <end position="458"/>
    </location>
</feature>
<keyword evidence="9" id="KW-1185">Reference proteome</keyword>
<dbReference type="InterPro" id="IPR002293">
    <property type="entry name" value="AA/rel_permease1"/>
</dbReference>
<sequence>MADADSSSIAASKNSSSWLSGFCAAARRTKAIAPASSVGEGLVRRLGLLDLVLIGIGASIGAGIFVVTGTVAHDAGPGVTISFIIAGLSCVLNALCYSELSSRFPAVVGGAYLYTYSAFNELTAFLVFTQLMLDYHIGAASIARSLAGYVVSLLELIPLFSDAIPKWVGHGEELMGALSINILAPIILLLLTLVLCWGVGESSILNSIMTVTKVLIVLFVIAVGSSEVDVSNWKPFAPNGIKPILTGATVVFFAYVGFDAVANSAEESKKPQRDLPLAIMGSLLVCAALYIAVCLVITGMIPYQHLGEEAPLSEAFKSKGLKYVSVIISFGAVAGLTTTLLVGLYSRLYFGLGRDGLLPSIFANIHPTRRTPIHSQVWVGLVAGILGCLLNVHVLSHILSVGSLTGYSVVSACVVKLRWDDAETSQVPDRKRSSSNKTEVIIYLVSTAACGFAAGAIFRFSTKYIFMILPTAAAIGLVAALCSRQAYNTSPPTGFSCPGVPIVPSVSIFVNMFLFGQLHYEAWIRFVALSIVALGIYASYGQSHANPEST</sequence>
<feature type="transmembrane region" description="Helical" evidence="6">
    <location>
        <begin position="522"/>
        <end position="540"/>
    </location>
</feature>
<evidence type="ECO:0000256" key="2">
    <source>
        <dbReference type="ARBA" id="ARBA00008572"/>
    </source>
</evidence>
<feature type="transmembrane region" description="Helical" evidence="6">
    <location>
        <begin position="51"/>
        <end position="72"/>
    </location>
</feature>
<comment type="caution">
    <text evidence="8">The sequence shown here is derived from an EMBL/GenBank/DDBJ whole genome shotgun (WGS) entry which is preliminary data.</text>
</comment>
<feature type="transmembrane region" description="Helical" evidence="6">
    <location>
        <begin position="176"/>
        <end position="197"/>
    </location>
</feature>
<dbReference type="PIRSF" id="PIRSF006060">
    <property type="entry name" value="AA_transporter"/>
    <property type="match status" value="1"/>
</dbReference>
<dbReference type="Pfam" id="PF13906">
    <property type="entry name" value="AA_permease_C"/>
    <property type="match status" value="1"/>
</dbReference>
<protein>
    <submittedName>
        <fullName evidence="8">Cationic amino acid transporter</fullName>
    </submittedName>
</protein>
<comment type="similarity">
    <text evidence="2">Belongs to the amino acid-polyamine-organocation (APC) superfamily. Cationic amino acid transporter (CAT) (TC 2.A.3.3) family.</text>
</comment>
<dbReference type="OrthoDB" id="5982228at2759"/>
<feature type="transmembrane region" description="Helical" evidence="6">
    <location>
        <begin position="377"/>
        <end position="395"/>
    </location>
</feature>
<evidence type="ECO:0000313" key="9">
    <source>
        <dbReference type="Proteomes" id="UP000015453"/>
    </source>
</evidence>
<evidence type="ECO:0000256" key="1">
    <source>
        <dbReference type="ARBA" id="ARBA00004141"/>
    </source>
</evidence>
<feature type="transmembrane region" description="Helical" evidence="6">
    <location>
        <begin position="277"/>
        <end position="303"/>
    </location>
</feature>
<proteinExistence type="inferred from homology"/>